<sequence>MTNINASSVKDLREKTGAGMMDCKKALTECNGDFEAAIDWLRKKGLSAAGKKADRIAAEGLIAIYTENTRGTVLELNSETDFVARNEKFQSLAKSLVHNALNFKGSVEELKSSKLEGGKTVNEEVIEHVAVIGENLSLRRFETLSVNSGAVVSYIHNAVAEGLGKIGVLVALESEAKYEDLLPVGKQIAMHIAAAKPEALNVEQLDPAKVEKEKSILSEQALASGKPKEVVEKMLEGRIRKYYEEVVLLEQVFIMDNKMKISQVIENAGRQIGKPIKLTAFVRYALGEGIEKTAEN</sequence>
<dbReference type="PROSITE" id="PS01126">
    <property type="entry name" value="EF_TS_1"/>
    <property type="match status" value="1"/>
</dbReference>
<evidence type="ECO:0000256" key="6">
    <source>
        <dbReference type="HAMAP-Rule" id="MF_00050"/>
    </source>
</evidence>
<dbReference type="AlphaFoldDB" id="A0A0C1QIH2"/>
<organism evidence="10 11">
    <name type="scientific">Candidatus Jidaibacter acanthamoebae</name>
    <dbReference type="NCBI Taxonomy" id="86105"/>
    <lineage>
        <taxon>Bacteria</taxon>
        <taxon>Pseudomonadati</taxon>
        <taxon>Pseudomonadota</taxon>
        <taxon>Alphaproteobacteria</taxon>
        <taxon>Rickettsiales</taxon>
        <taxon>Candidatus Midichloriaceae</taxon>
        <taxon>Candidatus Jidaibacter</taxon>
    </lineage>
</organism>
<evidence type="ECO:0000256" key="5">
    <source>
        <dbReference type="ARBA" id="ARBA00022917"/>
    </source>
</evidence>
<dbReference type="PANTHER" id="PTHR11741:SF0">
    <property type="entry name" value="ELONGATION FACTOR TS, MITOCHONDRIAL"/>
    <property type="match status" value="1"/>
</dbReference>
<keyword evidence="11" id="KW-1185">Reference proteome</keyword>
<dbReference type="Gene3D" id="1.10.8.10">
    <property type="entry name" value="DNA helicase RuvA subunit, C-terminal domain"/>
    <property type="match status" value="1"/>
</dbReference>
<dbReference type="FunFam" id="1.10.286.20:FF:000001">
    <property type="entry name" value="Elongation factor Ts"/>
    <property type="match status" value="1"/>
</dbReference>
<evidence type="ECO:0000313" key="11">
    <source>
        <dbReference type="Proteomes" id="UP000031258"/>
    </source>
</evidence>
<evidence type="ECO:0000259" key="9">
    <source>
        <dbReference type="Pfam" id="PF00889"/>
    </source>
</evidence>
<dbReference type="FunFam" id="1.10.8.10:FF:000001">
    <property type="entry name" value="Elongation factor Ts"/>
    <property type="match status" value="1"/>
</dbReference>
<evidence type="ECO:0000256" key="4">
    <source>
        <dbReference type="ARBA" id="ARBA00022768"/>
    </source>
</evidence>
<dbReference type="GO" id="GO:0005737">
    <property type="term" value="C:cytoplasm"/>
    <property type="evidence" value="ECO:0007669"/>
    <property type="project" value="UniProtKB-SubCell"/>
</dbReference>
<dbReference type="Gene3D" id="3.30.479.20">
    <property type="entry name" value="Elongation factor Ts, dimerisation domain"/>
    <property type="match status" value="2"/>
</dbReference>
<reference evidence="10 11" key="1">
    <citation type="submission" date="2014-11" db="EMBL/GenBank/DDBJ databases">
        <title>A Rickettsiales Symbiont of Amoebae With Ancient Features.</title>
        <authorList>
            <person name="Schulz F."/>
            <person name="Martijn J."/>
            <person name="Wascher F."/>
            <person name="Kostanjsek R."/>
            <person name="Ettema T.J."/>
            <person name="Horn M."/>
        </authorList>
    </citation>
    <scope>NUCLEOTIDE SEQUENCE [LARGE SCALE GENOMIC DNA]</scope>
    <source>
        <strain evidence="10 11">UWC36</strain>
    </source>
</reference>
<dbReference type="InterPro" id="IPR001816">
    <property type="entry name" value="Transl_elong_EFTs/EF1B"/>
</dbReference>
<dbReference type="EMBL" id="JSWE01000096">
    <property type="protein sequence ID" value="KIE05294.1"/>
    <property type="molecule type" value="Genomic_DNA"/>
</dbReference>
<dbReference type="CDD" id="cd14275">
    <property type="entry name" value="UBA_EF-Ts"/>
    <property type="match status" value="1"/>
</dbReference>
<dbReference type="InterPro" id="IPR036402">
    <property type="entry name" value="EF-Ts_dimer_sf"/>
</dbReference>
<accession>A0A0C1QIH2</accession>
<dbReference type="Pfam" id="PF00889">
    <property type="entry name" value="EF_TS"/>
    <property type="match status" value="1"/>
</dbReference>
<dbReference type="Proteomes" id="UP000031258">
    <property type="component" value="Unassembled WGS sequence"/>
</dbReference>
<dbReference type="InterPro" id="IPR009060">
    <property type="entry name" value="UBA-like_sf"/>
</dbReference>
<evidence type="ECO:0000256" key="8">
    <source>
        <dbReference type="RuleBase" id="RU000643"/>
    </source>
</evidence>
<evidence type="ECO:0000256" key="3">
    <source>
        <dbReference type="ARBA" id="ARBA00022490"/>
    </source>
</evidence>
<keyword evidence="4 6" id="KW-0251">Elongation factor</keyword>
<comment type="subcellular location">
    <subcellularLocation>
        <location evidence="6 8">Cytoplasm</location>
    </subcellularLocation>
</comment>
<evidence type="ECO:0000256" key="2">
    <source>
        <dbReference type="ARBA" id="ARBA00016956"/>
    </source>
</evidence>
<dbReference type="SUPFAM" id="SSF46934">
    <property type="entry name" value="UBA-like"/>
    <property type="match status" value="1"/>
</dbReference>
<name>A0A0C1QIH2_9RICK</name>
<comment type="function">
    <text evidence="6 7">Associates with the EF-Tu.GDP complex and induces the exchange of GDP to GTP. It remains bound to the aminoacyl-tRNA.EF-Tu.GTP complex up to the GTP hydrolysis stage on the ribosome.</text>
</comment>
<comment type="caution">
    <text evidence="10">The sequence shown here is derived from an EMBL/GenBank/DDBJ whole genome shotgun (WGS) entry which is preliminary data.</text>
</comment>
<dbReference type="Gene3D" id="1.10.286.20">
    <property type="match status" value="1"/>
</dbReference>
<dbReference type="HAMAP" id="MF_00050">
    <property type="entry name" value="EF_Ts"/>
    <property type="match status" value="1"/>
</dbReference>
<evidence type="ECO:0000313" key="10">
    <source>
        <dbReference type="EMBL" id="KIE05294.1"/>
    </source>
</evidence>
<feature type="domain" description="Translation elongation factor EFTs/EF1B dimerisation" evidence="9">
    <location>
        <begin position="71"/>
        <end position="288"/>
    </location>
</feature>
<evidence type="ECO:0000256" key="7">
    <source>
        <dbReference type="RuleBase" id="RU000642"/>
    </source>
</evidence>
<dbReference type="NCBIfam" id="TIGR00116">
    <property type="entry name" value="tsf"/>
    <property type="match status" value="1"/>
</dbReference>
<dbReference type="PANTHER" id="PTHR11741">
    <property type="entry name" value="ELONGATION FACTOR TS"/>
    <property type="match status" value="1"/>
</dbReference>
<keyword evidence="3 6" id="KW-0963">Cytoplasm</keyword>
<feature type="region of interest" description="Involved in Mg(2+) ion dislocation from EF-Tu" evidence="6">
    <location>
        <begin position="80"/>
        <end position="83"/>
    </location>
</feature>
<dbReference type="RefSeq" id="WP_039456323.1">
    <property type="nucleotide sequence ID" value="NZ_JSWE01000096.1"/>
</dbReference>
<dbReference type="PATRIC" id="fig|86105.3.peg.868"/>
<dbReference type="OrthoDB" id="9808348at2"/>
<dbReference type="SUPFAM" id="SSF54713">
    <property type="entry name" value="Elongation factor Ts (EF-Ts), dimerisation domain"/>
    <property type="match status" value="2"/>
</dbReference>
<protein>
    <recommendedName>
        <fullName evidence="2 6">Elongation factor Ts</fullName>
        <shortName evidence="6">EF-Ts</shortName>
    </recommendedName>
</protein>
<evidence type="ECO:0000256" key="1">
    <source>
        <dbReference type="ARBA" id="ARBA00005532"/>
    </source>
</evidence>
<dbReference type="GO" id="GO:0003746">
    <property type="term" value="F:translation elongation factor activity"/>
    <property type="evidence" value="ECO:0007669"/>
    <property type="project" value="UniProtKB-UniRule"/>
</dbReference>
<keyword evidence="5 6" id="KW-0648">Protein biosynthesis</keyword>
<dbReference type="PROSITE" id="PS01127">
    <property type="entry name" value="EF_TS_2"/>
    <property type="match status" value="1"/>
</dbReference>
<dbReference type="InterPro" id="IPR018101">
    <property type="entry name" value="Transl_elong_Ts_CS"/>
</dbReference>
<dbReference type="InterPro" id="IPR014039">
    <property type="entry name" value="Transl_elong_EFTs/EF1B_dimer"/>
</dbReference>
<dbReference type="STRING" id="86105.NF27_DT00680"/>
<proteinExistence type="inferred from homology"/>
<gene>
    <name evidence="10" type="primary">tsf_2</name>
    <name evidence="6" type="synonym">tsf</name>
    <name evidence="10" type="ORF">NF27_DT00680</name>
</gene>
<comment type="similarity">
    <text evidence="1 6 7">Belongs to the EF-Ts family.</text>
</comment>